<dbReference type="AlphaFoldDB" id="A0AAN4MYD6"/>
<evidence type="ECO:0000256" key="1">
    <source>
        <dbReference type="SAM" id="Phobius"/>
    </source>
</evidence>
<keyword evidence="1" id="KW-0472">Membrane</keyword>
<dbReference type="EMBL" id="JGEA01000029">
    <property type="protein sequence ID" value="EYA13674.1"/>
    <property type="molecule type" value="Genomic_DNA"/>
</dbReference>
<proteinExistence type="predicted"/>
<name>A0AAN4MYD6_BACFG</name>
<keyword evidence="1" id="KW-0812">Transmembrane</keyword>
<accession>A0AAN4MYD6</accession>
<organism evidence="2 3">
    <name type="scientific">Bacteroides fragilis str. 1007-1-F #10</name>
    <dbReference type="NCBI Taxonomy" id="1339295"/>
    <lineage>
        <taxon>Bacteria</taxon>
        <taxon>Pseudomonadati</taxon>
        <taxon>Bacteroidota</taxon>
        <taxon>Bacteroidia</taxon>
        <taxon>Bacteroidales</taxon>
        <taxon>Bacteroidaceae</taxon>
        <taxon>Bacteroides</taxon>
    </lineage>
</organism>
<reference evidence="2 3" key="1">
    <citation type="submission" date="2014-02" db="EMBL/GenBank/DDBJ databases">
        <authorList>
            <person name="Sears C."/>
            <person name="Carroll K."/>
            <person name="Sack B.R."/>
            <person name="Qadri F."/>
            <person name="Myers L.L."/>
            <person name="Chung G.-T."/>
            <person name="Escheverria P."/>
            <person name="Fraser C.M."/>
            <person name="Sadzewicz L."/>
            <person name="Shefchek K.A."/>
            <person name="Tallon L."/>
            <person name="Das S.P."/>
            <person name="Daugherty S."/>
            <person name="Mongodin E.F."/>
        </authorList>
    </citation>
    <scope>NUCLEOTIDE SEQUENCE [LARGE SCALE GENOMIC DNA]</scope>
    <source>
        <strain evidence="2 3">1007-1-F #10</strain>
    </source>
</reference>
<gene>
    <name evidence="2" type="ORF">M104_3219</name>
</gene>
<comment type="caution">
    <text evidence="2">The sequence shown here is derived from an EMBL/GenBank/DDBJ whole genome shotgun (WGS) entry which is preliminary data.</text>
</comment>
<evidence type="ECO:0000313" key="3">
    <source>
        <dbReference type="Proteomes" id="UP000022433"/>
    </source>
</evidence>
<feature type="transmembrane region" description="Helical" evidence="1">
    <location>
        <begin position="16"/>
        <end position="35"/>
    </location>
</feature>
<sequence>MPGQQPDDRTNSNKEIGFSLSYPFLYLVLLVYYLLSSYLPN</sequence>
<dbReference type="Proteomes" id="UP000022433">
    <property type="component" value="Unassembled WGS sequence"/>
</dbReference>
<evidence type="ECO:0000313" key="2">
    <source>
        <dbReference type="EMBL" id="EYA13674.1"/>
    </source>
</evidence>
<keyword evidence="1" id="KW-1133">Transmembrane helix</keyword>
<protein>
    <submittedName>
        <fullName evidence="2">Membrane protein</fullName>
    </submittedName>
</protein>